<sequence length="40" mass="4484">MDEELAGILICPCAIANRMEIDHGEALRSEELLDETRVRA</sequence>
<name>A0A839DRQ1_9PSEU</name>
<comment type="caution">
    <text evidence="1">The sequence shown here is derived from an EMBL/GenBank/DDBJ whole genome shotgun (WGS) entry which is preliminary data.</text>
</comment>
<keyword evidence="2" id="KW-1185">Reference proteome</keyword>
<dbReference type="RefSeq" id="WP_268898312.1">
    <property type="nucleotide sequence ID" value="NZ_JACGWZ010000001.1"/>
</dbReference>
<reference evidence="1 2" key="1">
    <citation type="submission" date="2020-07" db="EMBL/GenBank/DDBJ databases">
        <title>Sequencing the genomes of 1000 actinobacteria strains.</title>
        <authorList>
            <person name="Klenk H.-P."/>
        </authorList>
    </citation>
    <scope>NUCLEOTIDE SEQUENCE [LARGE SCALE GENOMIC DNA]</scope>
    <source>
        <strain evidence="1 2">DSM 45975</strain>
    </source>
</reference>
<evidence type="ECO:0000313" key="2">
    <source>
        <dbReference type="Proteomes" id="UP000569329"/>
    </source>
</evidence>
<dbReference type="AlphaFoldDB" id="A0A839DRQ1"/>
<gene>
    <name evidence="1" type="ORF">FHX42_001082</name>
</gene>
<dbReference type="Proteomes" id="UP000569329">
    <property type="component" value="Unassembled WGS sequence"/>
</dbReference>
<proteinExistence type="predicted"/>
<dbReference type="EMBL" id="JACGWZ010000001">
    <property type="protein sequence ID" value="MBA8823753.1"/>
    <property type="molecule type" value="Genomic_DNA"/>
</dbReference>
<protein>
    <submittedName>
        <fullName evidence="1">Uncharacterized protein</fullName>
    </submittedName>
</protein>
<accession>A0A839DRQ1</accession>
<evidence type="ECO:0000313" key="1">
    <source>
        <dbReference type="EMBL" id="MBA8823753.1"/>
    </source>
</evidence>
<organism evidence="1 2">
    <name type="scientific">Halosaccharopolyspora lacisalsi</name>
    <dbReference type="NCBI Taxonomy" id="1000566"/>
    <lineage>
        <taxon>Bacteria</taxon>
        <taxon>Bacillati</taxon>
        <taxon>Actinomycetota</taxon>
        <taxon>Actinomycetes</taxon>
        <taxon>Pseudonocardiales</taxon>
        <taxon>Pseudonocardiaceae</taxon>
        <taxon>Halosaccharopolyspora</taxon>
    </lineage>
</organism>